<dbReference type="EMBL" id="UYWW01001248">
    <property type="protein sequence ID" value="VDM10202.1"/>
    <property type="molecule type" value="Genomic_DNA"/>
</dbReference>
<dbReference type="Proteomes" id="UP000270924">
    <property type="component" value="Unassembled WGS sequence"/>
</dbReference>
<protein>
    <submittedName>
        <fullName evidence="2">Uncharacterized protein</fullName>
    </submittedName>
</protein>
<proteinExistence type="predicted"/>
<feature type="region of interest" description="Disordered" evidence="1">
    <location>
        <begin position="1"/>
        <end position="25"/>
    </location>
</feature>
<dbReference type="InParanoid" id="A0A3P7FI47"/>
<dbReference type="OrthoDB" id="5833141at2759"/>
<feature type="compositionally biased region" description="Polar residues" evidence="1">
    <location>
        <begin position="7"/>
        <end position="20"/>
    </location>
</feature>
<sequence length="125" mass="14239">MERRNGRQSYQRGNEQNKSINDGEKPVMNLFDPCKVPTGRSYFTLCSNIPPGDCLLHSCLILKHDDRAAKSVRISRSRYSTSTDGGWQSLPVGWRNVRKENFTNLSVVFLSSGLDANFAHHLFRH</sequence>
<evidence type="ECO:0000313" key="2">
    <source>
        <dbReference type="EMBL" id="VDM10202.1"/>
    </source>
</evidence>
<accession>A0A3P7FI47</accession>
<evidence type="ECO:0000313" key="3">
    <source>
        <dbReference type="Proteomes" id="UP000270924"/>
    </source>
</evidence>
<reference evidence="2 3" key="1">
    <citation type="submission" date="2018-11" db="EMBL/GenBank/DDBJ databases">
        <authorList>
            <consortium name="Pathogen Informatics"/>
        </authorList>
    </citation>
    <scope>NUCLEOTIDE SEQUENCE [LARGE SCALE GENOMIC DNA]</scope>
</reference>
<keyword evidence="3" id="KW-1185">Reference proteome</keyword>
<name>A0A3P7FI47_WUCBA</name>
<organism evidence="2 3">
    <name type="scientific">Wuchereria bancrofti</name>
    <dbReference type="NCBI Taxonomy" id="6293"/>
    <lineage>
        <taxon>Eukaryota</taxon>
        <taxon>Metazoa</taxon>
        <taxon>Ecdysozoa</taxon>
        <taxon>Nematoda</taxon>
        <taxon>Chromadorea</taxon>
        <taxon>Rhabditida</taxon>
        <taxon>Spirurina</taxon>
        <taxon>Spiruromorpha</taxon>
        <taxon>Filarioidea</taxon>
        <taxon>Onchocercidae</taxon>
        <taxon>Wuchereria</taxon>
    </lineage>
</organism>
<gene>
    <name evidence="2" type="ORF">WBA_LOCUS3588</name>
</gene>
<evidence type="ECO:0000256" key="1">
    <source>
        <dbReference type="SAM" id="MobiDB-lite"/>
    </source>
</evidence>
<dbReference type="AlphaFoldDB" id="A0A3P7FI47"/>